<keyword evidence="3" id="KW-0812">Transmembrane</keyword>
<dbReference type="Proteomes" id="UP000797356">
    <property type="component" value="Chromosome 6"/>
</dbReference>
<evidence type="ECO:0000313" key="5">
    <source>
        <dbReference type="Proteomes" id="UP000797356"/>
    </source>
</evidence>
<organism evidence="4 5">
    <name type="scientific">Cocos nucifera</name>
    <name type="common">Coconut palm</name>
    <dbReference type="NCBI Taxonomy" id="13894"/>
    <lineage>
        <taxon>Eukaryota</taxon>
        <taxon>Viridiplantae</taxon>
        <taxon>Streptophyta</taxon>
        <taxon>Embryophyta</taxon>
        <taxon>Tracheophyta</taxon>
        <taxon>Spermatophyta</taxon>
        <taxon>Magnoliopsida</taxon>
        <taxon>Liliopsida</taxon>
        <taxon>Arecaceae</taxon>
        <taxon>Arecoideae</taxon>
        <taxon>Cocoseae</taxon>
        <taxon>Attaleinae</taxon>
        <taxon>Cocos</taxon>
    </lineage>
</organism>
<dbReference type="OrthoDB" id="1920886at2759"/>
<feature type="non-terminal residue" evidence="4">
    <location>
        <position position="122"/>
    </location>
</feature>
<dbReference type="GO" id="GO:0012505">
    <property type="term" value="C:endomembrane system"/>
    <property type="evidence" value="ECO:0007669"/>
    <property type="project" value="UniProtKB-SubCell"/>
</dbReference>
<dbReference type="EMBL" id="CM017877">
    <property type="protein sequence ID" value="KAG1348178.1"/>
    <property type="molecule type" value="Genomic_DNA"/>
</dbReference>
<dbReference type="GO" id="GO:0005345">
    <property type="term" value="F:purine nucleobase transmembrane transporter activity"/>
    <property type="evidence" value="ECO:0007669"/>
    <property type="project" value="TreeGrafter"/>
</dbReference>
<evidence type="ECO:0000256" key="3">
    <source>
        <dbReference type="SAM" id="Phobius"/>
    </source>
</evidence>
<reference evidence="4" key="2">
    <citation type="submission" date="2019-07" db="EMBL/GenBank/DDBJ databases">
        <authorList>
            <person name="Yang Y."/>
            <person name="Bocs S."/>
            <person name="Baudouin L."/>
        </authorList>
    </citation>
    <scope>NUCLEOTIDE SEQUENCE</scope>
    <source>
        <tissue evidence="4">Spear leaf of Hainan Tall coconut</tissue>
    </source>
</reference>
<evidence type="ECO:0000313" key="4">
    <source>
        <dbReference type="EMBL" id="KAG1348178.1"/>
    </source>
</evidence>
<dbReference type="InterPro" id="IPR045018">
    <property type="entry name" value="Azg-like"/>
</dbReference>
<evidence type="ECO:0000256" key="1">
    <source>
        <dbReference type="ARBA" id="ARBA00004127"/>
    </source>
</evidence>
<protein>
    <submittedName>
        <fullName evidence="4">Putative Adenine/guanine permease AZG1</fullName>
    </submittedName>
</protein>
<feature type="transmembrane region" description="Helical" evidence="3">
    <location>
        <begin position="85"/>
        <end position="110"/>
    </location>
</feature>
<dbReference type="GO" id="GO:0005886">
    <property type="term" value="C:plasma membrane"/>
    <property type="evidence" value="ECO:0007669"/>
    <property type="project" value="TreeGrafter"/>
</dbReference>
<feature type="transmembrane region" description="Helical" evidence="3">
    <location>
        <begin position="27"/>
        <end position="47"/>
    </location>
</feature>
<comment type="caution">
    <text evidence="4">The sequence shown here is derived from an EMBL/GenBank/DDBJ whole genome shotgun (WGS) entry which is preliminary data.</text>
</comment>
<accession>A0A8K0IDA7</accession>
<dbReference type="GO" id="GO:0015853">
    <property type="term" value="P:adenine transport"/>
    <property type="evidence" value="ECO:0007669"/>
    <property type="project" value="TreeGrafter"/>
</dbReference>
<keyword evidence="2" id="KW-0813">Transport</keyword>
<dbReference type="GO" id="GO:0015854">
    <property type="term" value="P:guanine transport"/>
    <property type="evidence" value="ECO:0007669"/>
    <property type="project" value="TreeGrafter"/>
</dbReference>
<keyword evidence="5" id="KW-1185">Reference proteome</keyword>
<evidence type="ECO:0000256" key="2">
    <source>
        <dbReference type="ARBA" id="ARBA00022448"/>
    </source>
</evidence>
<dbReference type="AlphaFoldDB" id="A0A8K0IDA7"/>
<comment type="subcellular location">
    <subcellularLocation>
        <location evidence="1">Endomembrane system</location>
        <topology evidence="1">Multi-pass membrane protein</topology>
    </subcellularLocation>
</comment>
<dbReference type="PANTHER" id="PTHR43337:SF1">
    <property type="entry name" value="XANTHINE_URACIL PERMEASE C887.17-RELATED"/>
    <property type="match status" value="1"/>
</dbReference>
<dbReference type="PANTHER" id="PTHR43337">
    <property type="entry name" value="XANTHINE/URACIL PERMEASE C887.17-RELATED"/>
    <property type="match status" value="1"/>
</dbReference>
<reference evidence="4" key="1">
    <citation type="journal article" date="2017" name="Gigascience">
        <title>The genome draft of coconut (Cocos nucifera).</title>
        <authorList>
            <person name="Xiao Y."/>
            <person name="Xu P."/>
            <person name="Fan H."/>
            <person name="Baudouin L."/>
            <person name="Xia W."/>
            <person name="Bocs S."/>
            <person name="Xu J."/>
            <person name="Li Q."/>
            <person name="Guo A."/>
            <person name="Zhou L."/>
            <person name="Li J."/>
            <person name="Wu Y."/>
            <person name="Ma Z."/>
            <person name="Armero A."/>
            <person name="Issali A.E."/>
            <person name="Liu N."/>
            <person name="Peng M."/>
            <person name="Yang Y."/>
        </authorList>
    </citation>
    <scope>NUCLEOTIDE SEQUENCE</scope>
    <source>
        <tissue evidence="4">Spear leaf of Hainan Tall coconut</tissue>
    </source>
</reference>
<sequence>LNSAVAKSWFGKRLKLIKWGSTFTMELHAGTIIFLAMILVVNASILIDSSATCSIFNCDNPSPTCKFPSIDVGYVTYLEGIHRDLIVATATSSIISSIIMGVLANLLLALTPEWEEQPNRKV</sequence>
<keyword evidence="3" id="KW-1133">Transmembrane helix</keyword>
<keyword evidence="3" id="KW-0472">Membrane</keyword>
<gene>
    <name evidence="4" type="ORF">COCNU_06G020070</name>
</gene>
<name>A0A8K0IDA7_COCNU</name>
<proteinExistence type="predicted"/>